<proteinExistence type="predicted"/>
<keyword evidence="2" id="KW-1185">Reference proteome</keyword>
<gene>
    <name evidence="1" type="ORF">SAMN04488057_11136</name>
</gene>
<dbReference type="EMBL" id="FRCY01000011">
    <property type="protein sequence ID" value="SHN21725.1"/>
    <property type="molecule type" value="Genomic_DNA"/>
</dbReference>
<accession>A0A1M7PW12</accession>
<dbReference type="AlphaFoldDB" id="A0A1M7PW12"/>
<dbReference type="Gene3D" id="2.130.10.130">
    <property type="entry name" value="Integrin alpha, N-terminal"/>
    <property type="match status" value="2"/>
</dbReference>
<dbReference type="PANTHER" id="PTHR46580">
    <property type="entry name" value="SENSOR KINASE-RELATED"/>
    <property type="match status" value="1"/>
</dbReference>
<dbReference type="Proteomes" id="UP000184513">
    <property type="component" value="Unassembled WGS sequence"/>
</dbReference>
<organism evidence="1 2">
    <name type="scientific">Cyclobacterium lianum</name>
    <dbReference type="NCBI Taxonomy" id="388280"/>
    <lineage>
        <taxon>Bacteria</taxon>
        <taxon>Pseudomonadati</taxon>
        <taxon>Bacteroidota</taxon>
        <taxon>Cytophagia</taxon>
        <taxon>Cytophagales</taxon>
        <taxon>Cyclobacteriaceae</taxon>
        <taxon>Cyclobacterium</taxon>
    </lineage>
</organism>
<sequence>MKKKSDGCDIGRGICRADLFPVRCNTALSLTRHALLLLLMSTFAPLLCPAQESNDFDKMVPWIMHTIDNSSLGSDGSKLADVDGDGKQDVVVGWEEGAVARLYFQPEDPGDPWPFVEVKAPDVEDAFAVDLDGDGFQDLITLSEGKYQRIQVHWSPKDSSLLYQSEAWESADIPATVGKTKWMFGRAMDVDGKNGVDLIAGSKDPNGTIGWLASPEDARDLSAWEYREISAAGWIMSIELVDMNHDGLTDMLITDRYGALRGLRWLENPGPEFAENQWQNHFIGLQHGEPMFMGIHGYHHEKPPSIVVPDLVNGWVHFTAEGGKWQEEQMAFPPGTGSRGKSAVVADIDQDGRLDLLASFEGALGKSGLIAVLDFKATTQRVLNISGPEGVKYDFLTLLDMDQDGDLDILTSEETAGDGSKRGLGVIWYENPLK</sequence>
<dbReference type="PANTHER" id="PTHR46580:SF4">
    <property type="entry name" value="ATP_GTP-BINDING PROTEIN"/>
    <property type="match status" value="1"/>
</dbReference>
<reference evidence="1 2" key="1">
    <citation type="submission" date="2016-11" db="EMBL/GenBank/DDBJ databases">
        <authorList>
            <person name="Jaros S."/>
            <person name="Januszkiewicz K."/>
            <person name="Wedrychowicz H."/>
        </authorList>
    </citation>
    <scope>NUCLEOTIDE SEQUENCE [LARGE SCALE GENOMIC DNA]</scope>
    <source>
        <strain evidence="1 2">CGMCC 1.6102</strain>
    </source>
</reference>
<dbReference type="STRING" id="388280.SAMN04488057_11136"/>
<dbReference type="InterPro" id="IPR028994">
    <property type="entry name" value="Integrin_alpha_N"/>
</dbReference>
<evidence type="ECO:0000313" key="1">
    <source>
        <dbReference type="EMBL" id="SHN21725.1"/>
    </source>
</evidence>
<dbReference type="SUPFAM" id="SSF69318">
    <property type="entry name" value="Integrin alpha N-terminal domain"/>
    <property type="match status" value="1"/>
</dbReference>
<evidence type="ECO:0000313" key="2">
    <source>
        <dbReference type="Proteomes" id="UP000184513"/>
    </source>
</evidence>
<name>A0A1M7PW12_9BACT</name>
<dbReference type="OrthoDB" id="9816120at2"/>
<protein>
    <submittedName>
        <fullName evidence="1">FG-GAP repeat-containing protein</fullName>
    </submittedName>
</protein>